<dbReference type="AlphaFoldDB" id="A0A418SJA1"/>
<dbReference type="PRINTS" id="PR00598">
    <property type="entry name" value="HTHMARR"/>
</dbReference>
<reference evidence="1 2" key="1">
    <citation type="submission" date="2020-08" db="EMBL/GenBank/DDBJ databases">
        <title>Genome sequence of Rhodobacteraceae bacterium Lw-13e.</title>
        <authorList>
            <person name="Poehlein A."/>
            <person name="Wolter L."/>
            <person name="Daniel R."/>
            <person name="Brinkhoff T."/>
        </authorList>
    </citation>
    <scope>NUCLEOTIDE SEQUENCE [LARGE SCALE GENOMIC DNA]</scope>
    <source>
        <strain evidence="1 2">Lw-13e</strain>
    </source>
</reference>
<dbReference type="InterPro" id="IPR000835">
    <property type="entry name" value="HTH_MarR-typ"/>
</dbReference>
<evidence type="ECO:0000313" key="2">
    <source>
        <dbReference type="Proteomes" id="UP000283786"/>
    </source>
</evidence>
<accession>A0A418SJA1</accession>
<dbReference type="PANTHER" id="PTHR33164:SF95">
    <property type="entry name" value="TRANSCRIPTIONAL REGULATOR"/>
    <property type="match status" value="1"/>
</dbReference>
<dbReference type="SUPFAM" id="SSF46785">
    <property type="entry name" value="Winged helix' DNA-binding domain"/>
    <property type="match status" value="1"/>
</dbReference>
<dbReference type="GO" id="GO:0006950">
    <property type="term" value="P:response to stress"/>
    <property type="evidence" value="ECO:0007669"/>
    <property type="project" value="TreeGrafter"/>
</dbReference>
<organism evidence="1 2">
    <name type="scientific">Pseudooceanicola algae</name>
    <dbReference type="NCBI Taxonomy" id="1537215"/>
    <lineage>
        <taxon>Bacteria</taxon>
        <taxon>Pseudomonadati</taxon>
        <taxon>Pseudomonadota</taxon>
        <taxon>Alphaproteobacteria</taxon>
        <taxon>Rhodobacterales</taxon>
        <taxon>Paracoccaceae</taxon>
        <taxon>Pseudooceanicola</taxon>
    </lineage>
</organism>
<sequence>MDFEQGDPPVSISFTLAIRPADRDTSIMHYEFKDKAANAYRLEAQVGFLLRRTTQRHLSIFSQLVPDLTSTQFAALAKLCEMGPTSQNALGRSVAMDAATIKGVADRLRARGLVEAKNDPEDRRRHYLSPTAEGRAVYERTTRAAIAVTSETLAPLSEAEQQQLVNLLLKLC</sequence>
<dbReference type="PROSITE" id="PS50995">
    <property type="entry name" value="HTH_MARR_2"/>
    <property type="match status" value="1"/>
</dbReference>
<dbReference type="GO" id="GO:0003700">
    <property type="term" value="F:DNA-binding transcription factor activity"/>
    <property type="evidence" value="ECO:0007669"/>
    <property type="project" value="InterPro"/>
</dbReference>
<dbReference type="EMBL" id="CP060436">
    <property type="protein sequence ID" value="QPM90188.1"/>
    <property type="molecule type" value="Genomic_DNA"/>
</dbReference>
<dbReference type="Gene3D" id="1.10.10.10">
    <property type="entry name" value="Winged helix-like DNA-binding domain superfamily/Winged helix DNA-binding domain"/>
    <property type="match status" value="1"/>
</dbReference>
<evidence type="ECO:0000313" key="1">
    <source>
        <dbReference type="EMBL" id="QPM90188.1"/>
    </source>
</evidence>
<proteinExistence type="predicted"/>
<dbReference type="Proteomes" id="UP000283786">
    <property type="component" value="Chromosome"/>
</dbReference>
<gene>
    <name evidence="1" type="ORF">PSAL_014230</name>
</gene>
<dbReference type="InterPro" id="IPR036390">
    <property type="entry name" value="WH_DNA-bd_sf"/>
</dbReference>
<dbReference type="SMART" id="SM00347">
    <property type="entry name" value="HTH_MARR"/>
    <property type="match status" value="1"/>
</dbReference>
<dbReference type="KEGG" id="palw:PSAL_014230"/>
<dbReference type="InterPro" id="IPR036388">
    <property type="entry name" value="WH-like_DNA-bd_sf"/>
</dbReference>
<dbReference type="PANTHER" id="PTHR33164">
    <property type="entry name" value="TRANSCRIPTIONAL REGULATOR, MARR FAMILY"/>
    <property type="match status" value="1"/>
</dbReference>
<dbReference type="InterPro" id="IPR039422">
    <property type="entry name" value="MarR/SlyA-like"/>
</dbReference>
<protein>
    <submittedName>
        <fullName evidence="1">Uncharacterized protein</fullName>
    </submittedName>
</protein>
<name>A0A418SJA1_9RHOB</name>
<keyword evidence="2" id="KW-1185">Reference proteome</keyword>
<dbReference type="Pfam" id="PF01047">
    <property type="entry name" value="MarR"/>
    <property type="match status" value="1"/>
</dbReference>